<feature type="compositionally biased region" description="Basic and acidic residues" evidence="1">
    <location>
        <begin position="85"/>
        <end position="98"/>
    </location>
</feature>
<dbReference type="Proteomes" id="UP001642540">
    <property type="component" value="Unassembled WGS sequence"/>
</dbReference>
<evidence type="ECO:0000256" key="1">
    <source>
        <dbReference type="SAM" id="MobiDB-lite"/>
    </source>
</evidence>
<keyword evidence="5" id="KW-1185">Reference proteome</keyword>
<feature type="compositionally biased region" description="Basic residues" evidence="1">
    <location>
        <begin position="52"/>
        <end position="64"/>
    </location>
</feature>
<evidence type="ECO:0000313" key="5">
    <source>
        <dbReference type="Proteomes" id="UP001642540"/>
    </source>
</evidence>
<feature type="region of interest" description="Disordered" evidence="1">
    <location>
        <begin position="1"/>
        <end position="98"/>
    </location>
</feature>
<sequence>MATRELTKSRIPILSHSSSPTSPRTQPSTPAKAQTSIPSPRRRFTTTPIYKKSSKRTVTLKKVRKPTENVKHKDKSEAAVQPPVETKRKSETPEKECPITHSVVEDESPVAQTEVMPVSSMDIASIEKEITHVGKPISQKDINDALMGAIFPFECDTRSKSKTVFTIMDSPSSQLSDDDCDEECVLFEKETENIRTISDHGDVKLPNLIPFVGVGAPHFEKSIPLLKKESMSSEISYEPAPFIYHPTLEEIENMTPPPLQQSQEDLAISPLAMKKSKKEFVQEEIMHCTVPEHTIQPEAKPSLLHIQEQGNSKSCPLHNIFFHQGIGDELRTRSATTSQSFEESIAPIQNRYQPMEDLRKSEDLRSEDLSVIYTATPIKMNSTLSVEIQEPEKSTPSPSSGPTYLQLHKQKLEQMHEEIVKPKVYNLSNPSLQGVLNSFNVYPIEPTDEYEVEDEDDAETEEEILMYSREDETQTSYPTLGCNNYASLKDQFKIESKPDPNPKGDQYAGEVYTRPDPSENFEIELEEADYDFSDATETDVETEEEEEILIEHQLKPNTNIPSKKPKNIFSLEVPPANDMDNYNERENLGPGNNGDGYDVQPRKSSTLFKVNLEHREQELKEIYMRNNDPQDENVILNKNKSSTGFIPSYKPTMISKVFTRMASNGCIEILPSLSSKELKKSCTKVAAPERKKSAFIMQRNAKSGNAFCNSQTISNLTSQVCAYKVYMNKTAFNHYTVLPKQGFIHPHSEVHLDVKTRSNAWITSKLASNDEISVRVCPAYCEDESELKDYFEKLCQQRPDLINTQSIDRIVLWDAGDLVSMKNLLDSIQDDEERSFLKDQLHREYSQRVIPEVNANRLLNHVKSEMLIANTSLRCMFNELTTVRNLIHVFLFVFIFFIIFTMIIPLLNTTAVVPVPPVEEQSVYERVISFFRSLTF</sequence>
<keyword evidence="2" id="KW-1133">Transmembrane helix</keyword>
<reference evidence="4 5" key="1">
    <citation type="submission" date="2024-08" db="EMBL/GenBank/DDBJ databases">
        <authorList>
            <person name="Cucini C."/>
            <person name="Frati F."/>
        </authorList>
    </citation>
    <scope>NUCLEOTIDE SEQUENCE [LARGE SCALE GENOMIC DNA]</scope>
</reference>
<dbReference type="PROSITE" id="PS50202">
    <property type="entry name" value="MSP"/>
    <property type="match status" value="1"/>
</dbReference>
<dbReference type="InterPro" id="IPR000535">
    <property type="entry name" value="MSP_dom"/>
</dbReference>
<dbReference type="EMBL" id="CAXLJM020000007">
    <property type="protein sequence ID" value="CAL8072093.1"/>
    <property type="molecule type" value="Genomic_DNA"/>
</dbReference>
<comment type="caution">
    <text evidence="4">The sequence shown here is derived from an EMBL/GenBank/DDBJ whole genome shotgun (WGS) entry which is preliminary data.</text>
</comment>
<gene>
    <name evidence="4" type="ORF">ODALV1_LOCUS1997</name>
</gene>
<evidence type="ECO:0000259" key="3">
    <source>
        <dbReference type="PROSITE" id="PS50202"/>
    </source>
</evidence>
<organism evidence="4 5">
    <name type="scientific">Orchesella dallaii</name>
    <dbReference type="NCBI Taxonomy" id="48710"/>
    <lineage>
        <taxon>Eukaryota</taxon>
        <taxon>Metazoa</taxon>
        <taxon>Ecdysozoa</taxon>
        <taxon>Arthropoda</taxon>
        <taxon>Hexapoda</taxon>
        <taxon>Collembola</taxon>
        <taxon>Entomobryomorpha</taxon>
        <taxon>Entomobryoidea</taxon>
        <taxon>Orchesellidae</taxon>
        <taxon>Orchesellinae</taxon>
        <taxon>Orchesella</taxon>
    </lineage>
</organism>
<feature type="compositionally biased region" description="Basic and acidic residues" evidence="1">
    <location>
        <begin position="65"/>
        <end position="77"/>
    </location>
</feature>
<keyword evidence="2" id="KW-0812">Transmembrane</keyword>
<dbReference type="SUPFAM" id="SSF49354">
    <property type="entry name" value="PapD-like"/>
    <property type="match status" value="1"/>
</dbReference>
<evidence type="ECO:0000313" key="4">
    <source>
        <dbReference type="EMBL" id="CAL8072093.1"/>
    </source>
</evidence>
<proteinExistence type="predicted"/>
<evidence type="ECO:0000256" key="2">
    <source>
        <dbReference type="SAM" id="Phobius"/>
    </source>
</evidence>
<dbReference type="InterPro" id="IPR013783">
    <property type="entry name" value="Ig-like_fold"/>
</dbReference>
<feature type="domain" description="MSP" evidence="3">
    <location>
        <begin position="683"/>
        <end position="812"/>
    </location>
</feature>
<feature type="transmembrane region" description="Helical" evidence="2">
    <location>
        <begin position="886"/>
        <end position="907"/>
    </location>
</feature>
<dbReference type="Gene3D" id="2.60.40.10">
    <property type="entry name" value="Immunoglobulins"/>
    <property type="match status" value="1"/>
</dbReference>
<accession>A0ABP1PNK3</accession>
<feature type="region of interest" description="Disordered" evidence="1">
    <location>
        <begin position="495"/>
        <end position="515"/>
    </location>
</feature>
<dbReference type="InterPro" id="IPR008962">
    <property type="entry name" value="PapD-like_sf"/>
</dbReference>
<name>A0ABP1PNK3_9HEXA</name>
<keyword evidence="2" id="KW-0472">Membrane</keyword>
<feature type="compositionally biased region" description="Low complexity" evidence="1">
    <location>
        <begin position="15"/>
        <end position="30"/>
    </location>
</feature>
<protein>
    <recommendedName>
        <fullName evidence="3">MSP domain-containing protein</fullName>
    </recommendedName>
</protein>